<feature type="domain" description="Calcineurin-like phosphoesterase" evidence="6">
    <location>
        <begin position="42"/>
        <end position="262"/>
    </location>
</feature>
<dbReference type="RefSeq" id="WP_167677498.1">
    <property type="nucleotide sequence ID" value="NZ_CP050313.1"/>
</dbReference>
<reference evidence="8 9" key="1">
    <citation type="submission" date="2020-03" db="EMBL/GenBank/DDBJ databases">
        <title>Complete genome sequence of Shewanella sp.</title>
        <authorList>
            <person name="Kim Y.-S."/>
            <person name="Kim S.-J."/>
            <person name="Jung H.-K."/>
            <person name="Kim K.-H."/>
        </authorList>
    </citation>
    <scope>NUCLEOTIDE SEQUENCE [LARGE SCALE GENOMIC DNA]</scope>
    <source>
        <strain evidence="8 9">PN3F2</strain>
    </source>
</reference>
<evidence type="ECO:0000256" key="3">
    <source>
        <dbReference type="ARBA" id="ARBA00022729"/>
    </source>
</evidence>
<protein>
    <submittedName>
        <fullName evidence="8">Bifunctional UDP-sugar hydrolase/5'-nucleotidase</fullName>
    </submittedName>
</protein>
<dbReference type="NCBIfam" id="NF007109">
    <property type="entry name" value="PRK09558.1"/>
    <property type="match status" value="1"/>
</dbReference>
<name>A0A6G9QJM9_9GAMM</name>
<dbReference type="GO" id="GO:0030288">
    <property type="term" value="C:outer membrane-bounded periplasmic space"/>
    <property type="evidence" value="ECO:0007669"/>
    <property type="project" value="TreeGrafter"/>
</dbReference>
<dbReference type="GO" id="GO:0009166">
    <property type="term" value="P:nucleotide catabolic process"/>
    <property type="evidence" value="ECO:0007669"/>
    <property type="project" value="InterPro"/>
</dbReference>
<evidence type="ECO:0000313" key="8">
    <source>
        <dbReference type="EMBL" id="QIR14588.1"/>
    </source>
</evidence>
<gene>
    <name evidence="8" type="ORF">HBH39_08885</name>
</gene>
<dbReference type="SUPFAM" id="SSF56300">
    <property type="entry name" value="Metallo-dependent phosphatases"/>
    <property type="match status" value="1"/>
</dbReference>
<evidence type="ECO:0000256" key="5">
    <source>
        <dbReference type="RuleBase" id="RU362119"/>
    </source>
</evidence>
<dbReference type="InterPro" id="IPR006146">
    <property type="entry name" value="5'-Nucleotdase_CS"/>
</dbReference>
<dbReference type="Gene3D" id="3.90.780.10">
    <property type="entry name" value="5'-Nucleotidase, C-terminal domain"/>
    <property type="match status" value="1"/>
</dbReference>
<sequence>MKPFFNPITTFLCSLFLLSGCSDNENLAKSCTEAAEQCVTFTVLHTNDHHGHFWANSKGEYGMAARKTLIDSIRAEVTAQGGQVLLLSGGDINTGVPESDLQDAKPDFMGMNLLKYDAMAVGNHEFDNPLEVLDQQREWAEFPMLSANIYRQVGDKWQPYFEPYKLFNIGHLTLAIIGLTTEQTAIIGNPDYVKPLRFTPAQIALKNHLATLRINQQPDMVFALTHMGHYANGKHGSNAPGDVLLARSLKKGQLDAIIGGHSQNPVCMEEDSDQYVDFTPGDKCLPDKQNGTWIMQAHEWGKYVGRADFEYYNDQLHLANYQLIPVNYNAAEEENRPVVSNPIAQDAQMLELLTPYQQYGESILNKVIGYTQQKIEGDRKIVRDQITTSGVLIAKAQSSGPVKADFGILNSGGIRGSIAQGPIQYRDVLTVLPFENSISLAKMRGVELKTYLARVATQTRGSGGFAHFSGIEMSVNCQKKSVDIKRIAGKPFDAMKQYSFTLPRYNAAGGNGYPVLTNAVDTGLIDADIFLQYLQQHNPINPNSPEYSNTVKFTDAKTPWGCDS</sequence>
<dbReference type="PANTHER" id="PTHR11575">
    <property type="entry name" value="5'-NUCLEOTIDASE-RELATED"/>
    <property type="match status" value="1"/>
</dbReference>
<dbReference type="PANTHER" id="PTHR11575:SF46">
    <property type="entry name" value="PROTEIN USHA"/>
    <property type="match status" value="1"/>
</dbReference>
<evidence type="ECO:0000259" key="6">
    <source>
        <dbReference type="Pfam" id="PF00149"/>
    </source>
</evidence>
<dbReference type="GO" id="GO:0008253">
    <property type="term" value="F:5'-nucleotidase activity"/>
    <property type="evidence" value="ECO:0007669"/>
    <property type="project" value="TreeGrafter"/>
</dbReference>
<dbReference type="Pfam" id="PF00149">
    <property type="entry name" value="Metallophos"/>
    <property type="match status" value="1"/>
</dbReference>
<organism evidence="8 9">
    <name type="scientific">Shewanella aestuarii</name>
    <dbReference type="NCBI Taxonomy" id="1028752"/>
    <lineage>
        <taxon>Bacteria</taxon>
        <taxon>Pseudomonadati</taxon>
        <taxon>Pseudomonadota</taxon>
        <taxon>Gammaproteobacteria</taxon>
        <taxon>Alteromonadales</taxon>
        <taxon>Shewanellaceae</taxon>
        <taxon>Shewanella</taxon>
    </lineage>
</organism>
<dbReference type="InterPro" id="IPR008334">
    <property type="entry name" value="5'-Nucleotdase_C"/>
</dbReference>
<evidence type="ECO:0000256" key="1">
    <source>
        <dbReference type="ARBA" id="ARBA00006654"/>
    </source>
</evidence>
<keyword evidence="5 8" id="KW-0378">Hydrolase</keyword>
<dbReference type="Pfam" id="PF02872">
    <property type="entry name" value="5_nucleotid_C"/>
    <property type="match status" value="1"/>
</dbReference>
<keyword evidence="3" id="KW-0732">Signal</keyword>
<dbReference type="AlphaFoldDB" id="A0A6G9QJM9"/>
<dbReference type="PRINTS" id="PR01607">
    <property type="entry name" value="APYRASEFAMLY"/>
</dbReference>
<keyword evidence="2" id="KW-0479">Metal-binding</keyword>
<dbReference type="GO" id="GO:0046872">
    <property type="term" value="F:metal ion binding"/>
    <property type="evidence" value="ECO:0007669"/>
    <property type="project" value="UniProtKB-KW"/>
</dbReference>
<evidence type="ECO:0000256" key="4">
    <source>
        <dbReference type="ARBA" id="ARBA00022741"/>
    </source>
</evidence>
<dbReference type="InterPro" id="IPR006179">
    <property type="entry name" value="5_nucleotidase/apyrase"/>
</dbReference>
<dbReference type="EMBL" id="CP050313">
    <property type="protein sequence ID" value="QIR14588.1"/>
    <property type="molecule type" value="Genomic_DNA"/>
</dbReference>
<dbReference type="InterPro" id="IPR036907">
    <property type="entry name" value="5'-Nucleotdase_C_sf"/>
</dbReference>
<dbReference type="Proteomes" id="UP000502608">
    <property type="component" value="Chromosome"/>
</dbReference>
<dbReference type="GO" id="GO:0008768">
    <property type="term" value="F:UDP-sugar diphosphatase activity"/>
    <property type="evidence" value="ECO:0007669"/>
    <property type="project" value="TreeGrafter"/>
</dbReference>
<keyword evidence="4 5" id="KW-0547">Nucleotide-binding</keyword>
<dbReference type="GO" id="GO:0000166">
    <property type="term" value="F:nucleotide binding"/>
    <property type="evidence" value="ECO:0007669"/>
    <property type="project" value="UniProtKB-KW"/>
</dbReference>
<evidence type="ECO:0000256" key="2">
    <source>
        <dbReference type="ARBA" id="ARBA00022723"/>
    </source>
</evidence>
<evidence type="ECO:0000259" key="7">
    <source>
        <dbReference type="Pfam" id="PF02872"/>
    </source>
</evidence>
<keyword evidence="9" id="KW-1185">Reference proteome</keyword>
<dbReference type="PROSITE" id="PS00786">
    <property type="entry name" value="5_NUCLEOTIDASE_2"/>
    <property type="match status" value="1"/>
</dbReference>
<dbReference type="InterPro" id="IPR004843">
    <property type="entry name" value="Calcineurin-like_PHP"/>
</dbReference>
<comment type="similarity">
    <text evidence="1 5">Belongs to the 5'-nucleotidase family.</text>
</comment>
<proteinExistence type="inferred from homology"/>
<dbReference type="PROSITE" id="PS51257">
    <property type="entry name" value="PROKAR_LIPOPROTEIN"/>
    <property type="match status" value="1"/>
</dbReference>
<feature type="domain" description="5'-Nucleotidase C-terminal" evidence="7">
    <location>
        <begin position="367"/>
        <end position="517"/>
    </location>
</feature>
<dbReference type="Gene3D" id="3.60.21.10">
    <property type="match status" value="1"/>
</dbReference>
<evidence type="ECO:0000313" key="9">
    <source>
        <dbReference type="Proteomes" id="UP000502608"/>
    </source>
</evidence>
<dbReference type="KEGG" id="saes:HBH39_08885"/>
<accession>A0A6G9QJM9</accession>
<dbReference type="InterPro" id="IPR029052">
    <property type="entry name" value="Metallo-depent_PP-like"/>
</dbReference>
<dbReference type="SUPFAM" id="SSF55816">
    <property type="entry name" value="5'-nucleotidase (syn. UDP-sugar hydrolase), C-terminal domain"/>
    <property type="match status" value="1"/>
</dbReference>